<keyword evidence="2" id="KW-1185">Reference proteome</keyword>
<comment type="caution">
    <text evidence="1">The sequence shown here is derived from an EMBL/GenBank/DDBJ whole genome shotgun (WGS) entry which is preliminary data.</text>
</comment>
<dbReference type="EMBL" id="JBEWTB010000002">
    <property type="protein sequence ID" value="MET4757520.1"/>
    <property type="molecule type" value="Genomic_DNA"/>
</dbReference>
<reference evidence="1 2" key="1">
    <citation type="submission" date="2024-06" db="EMBL/GenBank/DDBJ databases">
        <title>Genomic Encyclopedia of Type Strains, Phase V (KMG-V): Genome sequencing to study the core and pangenomes of soil and plant-associated prokaryotes.</title>
        <authorList>
            <person name="Whitman W."/>
        </authorList>
    </citation>
    <scope>NUCLEOTIDE SEQUENCE [LARGE SCALE GENOMIC DNA]</scope>
    <source>
        <strain evidence="1 2">NE40</strain>
    </source>
</reference>
<evidence type="ECO:0000313" key="1">
    <source>
        <dbReference type="EMBL" id="MET4757520.1"/>
    </source>
</evidence>
<proteinExistence type="predicted"/>
<name>A0ABV2SIC6_9GAMM</name>
<protein>
    <submittedName>
        <fullName evidence="1">Uncharacterized protein</fullName>
    </submittedName>
</protein>
<gene>
    <name evidence="1" type="ORF">V5J35_002712</name>
</gene>
<dbReference type="RefSeq" id="WP_354007670.1">
    <property type="nucleotide sequence ID" value="NZ_JBEWTA010000001.1"/>
</dbReference>
<sequence>MLSLEEVLEARRDLWELDCLDPGLDKVAPKRLLFELCRSGEVYYLKRTFDEKIVHVHVWQVFIFVVLVSRPTQVFCVPLYNRSTTEEINFWNFPPTFELAHTSITRTSQVYYAGELVLEKDSLFGWDNHSGHYKPGTFMHRENFLPPVKHLLPVSKYKLGAGAEGAYLFEHGIKNYDPYA</sequence>
<accession>A0ABV2SIC6</accession>
<dbReference type="Proteomes" id="UP001549366">
    <property type="component" value="Unassembled WGS sequence"/>
</dbReference>
<evidence type="ECO:0000313" key="2">
    <source>
        <dbReference type="Proteomes" id="UP001549366"/>
    </source>
</evidence>
<organism evidence="1 2">
    <name type="scientific">Endozoicomonas lisbonensis</name>
    <dbReference type="NCBI Taxonomy" id="3120522"/>
    <lineage>
        <taxon>Bacteria</taxon>
        <taxon>Pseudomonadati</taxon>
        <taxon>Pseudomonadota</taxon>
        <taxon>Gammaproteobacteria</taxon>
        <taxon>Oceanospirillales</taxon>
        <taxon>Endozoicomonadaceae</taxon>
        <taxon>Endozoicomonas</taxon>
    </lineage>
</organism>